<dbReference type="PANTHER" id="PTHR43540">
    <property type="entry name" value="PEROXYUREIDOACRYLATE/UREIDOACRYLATE AMIDOHYDROLASE-RELATED"/>
    <property type="match status" value="1"/>
</dbReference>
<dbReference type="PANTHER" id="PTHR43540:SF1">
    <property type="entry name" value="ISOCHORISMATASE HYDROLASE"/>
    <property type="match status" value="1"/>
</dbReference>
<name>A0A1W6ZC68_9BORD</name>
<dbReference type="InterPro" id="IPR050272">
    <property type="entry name" value="Isochorismatase-like_hydrls"/>
</dbReference>
<evidence type="ECO:0000313" key="4">
    <source>
        <dbReference type="Proteomes" id="UP000194161"/>
    </source>
</evidence>
<evidence type="ECO:0000313" key="3">
    <source>
        <dbReference type="EMBL" id="ARP94941.1"/>
    </source>
</evidence>
<dbReference type="InterPro" id="IPR036380">
    <property type="entry name" value="Isochorismatase-like_sf"/>
</dbReference>
<dbReference type="InterPro" id="IPR000868">
    <property type="entry name" value="Isochorismatase-like_dom"/>
</dbReference>
<dbReference type="Proteomes" id="UP000194161">
    <property type="component" value="Chromosome"/>
</dbReference>
<proteinExistence type="predicted"/>
<dbReference type="SUPFAM" id="SSF52499">
    <property type="entry name" value="Isochorismatase-like hydrolases"/>
    <property type="match status" value="1"/>
</dbReference>
<keyword evidence="1" id="KW-0378">Hydrolase</keyword>
<dbReference type="EMBL" id="CP021111">
    <property type="protein sequence ID" value="ARP94941.1"/>
    <property type="molecule type" value="Genomic_DNA"/>
</dbReference>
<evidence type="ECO:0000259" key="2">
    <source>
        <dbReference type="Pfam" id="PF00857"/>
    </source>
</evidence>
<accession>A0A1W6ZC68</accession>
<dbReference type="Pfam" id="PF00857">
    <property type="entry name" value="Isochorismatase"/>
    <property type="match status" value="1"/>
</dbReference>
<gene>
    <name evidence="3" type="ORF">CAL15_11465</name>
</gene>
<organism evidence="3 4">
    <name type="scientific">Bordetella genomosp. 13</name>
    <dbReference type="NCBI Taxonomy" id="463040"/>
    <lineage>
        <taxon>Bacteria</taxon>
        <taxon>Pseudomonadati</taxon>
        <taxon>Pseudomonadota</taxon>
        <taxon>Betaproteobacteria</taxon>
        <taxon>Burkholderiales</taxon>
        <taxon>Alcaligenaceae</taxon>
        <taxon>Bordetella</taxon>
    </lineage>
</organism>
<reference evidence="3 4" key="1">
    <citation type="submission" date="2017-05" db="EMBL/GenBank/DDBJ databases">
        <title>Complete and WGS of Bordetella genogroups.</title>
        <authorList>
            <person name="Spilker T."/>
            <person name="LiPuma J."/>
        </authorList>
    </citation>
    <scope>NUCLEOTIDE SEQUENCE [LARGE SCALE GENOMIC DNA]</scope>
    <source>
        <strain evidence="3 4">AU7206</strain>
    </source>
</reference>
<dbReference type="GO" id="GO:0016787">
    <property type="term" value="F:hydrolase activity"/>
    <property type="evidence" value="ECO:0007669"/>
    <property type="project" value="UniProtKB-KW"/>
</dbReference>
<keyword evidence="4" id="KW-1185">Reference proteome</keyword>
<dbReference type="STRING" id="463040.CAL15_11465"/>
<dbReference type="RefSeq" id="WP_086078707.1">
    <property type="nucleotide sequence ID" value="NZ_CP021111.1"/>
</dbReference>
<dbReference type="OrthoDB" id="5360912at2"/>
<protein>
    <submittedName>
        <fullName evidence="3">N-carbamoylsarcosine amidase</fullName>
    </submittedName>
</protein>
<feature type="domain" description="Isochorismatase-like" evidence="2">
    <location>
        <begin position="27"/>
        <end position="199"/>
    </location>
</feature>
<dbReference type="KEGG" id="bgm:CAL15_11465"/>
<dbReference type="AlphaFoldDB" id="A0A1W6ZC68"/>
<dbReference type="Gene3D" id="3.40.50.850">
    <property type="entry name" value="Isochorismatase-like"/>
    <property type="match status" value="1"/>
</dbReference>
<sequence>MARQEELATYQRQGFGTDLPLRAPFGLLIVDFVNGFADPAQFGGGNIPQAIARTVPLLAAARERGWAVAHSRIVYADDDADGNIFSIKVPGMLTLKEASPASAIVPELAPAAGEYVVRKSVPSAFYGTMLAAWLAQRGVQTLLVAGCTTSGCVRASVVDAMSAGLRPVVLADCVGDRAIGPHEANLFDMQQKYAAVMARDAALEATGAIDDASAHYAHA</sequence>
<evidence type="ECO:0000256" key="1">
    <source>
        <dbReference type="ARBA" id="ARBA00022801"/>
    </source>
</evidence>